<organism evidence="2 3">
    <name type="scientific">Fusarium poae</name>
    <dbReference type="NCBI Taxonomy" id="36050"/>
    <lineage>
        <taxon>Eukaryota</taxon>
        <taxon>Fungi</taxon>
        <taxon>Dikarya</taxon>
        <taxon>Ascomycota</taxon>
        <taxon>Pezizomycotina</taxon>
        <taxon>Sordariomycetes</taxon>
        <taxon>Hypocreomycetidae</taxon>
        <taxon>Hypocreales</taxon>
        <taxon>Nectriaceae</taxon>
        <taxon>Fusarium</taxon>
    </lineage>
</organism>
<evidence type="ECO:0000256" key="1">
    <source>
        <dbReference type="SAM" id="MobiDB-lite"/>
    </source>
</evidence>
<accession>A0A1B8AG35</accession>
<feature type="compositionally biased region" description="Basic and acidic residues" evidence="1">
    <location>
        <begin position="59"/>
        <end position="78"/>
    </location>
</feature>
<evidence type="ECO:0000313" key="2">
    <source>
        <dbReference type="EMBL" id="OBS19440.1"/>
    </source>
</evidence>
<dbReference type="OrthoDB" id="5033985at2759"/>
<feature type="compositionally biased region" description="Basic and acidic residues" evidence="1">
    <location>
        <begin position="13"/>
        <end position="27"/>
    </location>
</feature>
<comment type="caution">
    <text evidence="2">The sequence shown here is derived from an EMBL/GenBank/DDBJ whole genome shotgun (WGS) entry which is preliminary data.</text>
</comment>
<proteinExistence type="predicted"/>
<protein>
    <submittedName>
        <fullName evidence="2">Uncharacterized protein</fullName>
    </submittedName>
</protein>
<reference evidence="2 3" key="1">
    <citation type="submission" date="2016-06" db="EMBL/GenBank/DDBJ databases">
        <title>Living apart together: crosstalk between the core and supernumerary genomes in a fungal plant pathogen.</title>
        <authorList>
            <person name="Vanheule A."/>
            <person name="Audenaert K."/>
            <person name="Warris S."/>
            <person name="Van De Geest H."/>
            <person name="Schijlen E."/>
            <person name="Hofte M."/>
            <person name="De Saeger S."/>
            <person name="Haesaert G."/>
            <person name="Waalwijk C."/>
            <person name="Van Der Lee T."/>
        </authorList>
    </citation>
    <scope>NUCLEOTIDE SEQUENCE [LARGE SCALE GENOMIC DNA]</scope>
    <source>
        <strain evidence="2 3">2516</strain>
    </source>
</reference>
<evidence type="ECO:0000313" key="3">
    <source>
        <dbReference type="Proteomes" id="UP000091967"/>
    </source>
</evidence>
<gene>
    <name evidence="2" type="ORF">FPOA_11165</name>
</gene>
<sequence>MGGKTSKALCQETLERSEKNSQKETKADFGQGPAKDLGSKPLPLRLSEKRPSRHAPAQQRDKCEEEAGEKEANPELSERSLPGFQEVNGQANLTRSGLIAGTPFHNDDVNTGIAVLTIITDICKQARKPSTKEQKQLRAVFHQMPYLLTSEAREKQGEEELIMAIQFLTTVYDHPESVNWGGIEGFDKLQLTLESLKKFDRRAEVEPREGPGGVFIV</sequence>
<name>A0A1B8AG35_FUSPO</name>
<dbReference type="Proteomes" id="UP000091967">
    <property type="component" value="Unassembled WGS sequence"/>
</dbReference>
<feature type="region of interest" description="Disordered" evidence="1">
    <location>
        <begin position="1"/>
        <end position="82"/>
    </location>
</feature>
<dbReference type="AlphaFoldDB" id="A0A1B8AG35"/>
<dbReference type="OMA" id="GHKCEEK"/>
<keyword evidence="3" id="KW-1185">Reference proteome</keyword>
<dbReference type="EMBL" id="LYXU01000004">
    <property type="protein sequence ID" value="OBS19440.1"/>
    <property type="molecule type" value="Genomic_DNA"/>
</dbReference>